<sequence length="367" mass="42114">MKIAIVVPYVHKIEGNRLAFSLARALSRLNSVTLFIHTITQRTKESVEDYIRPAELKYIKIIDQGHFGVRFSLNYQFLRKKAKELAKFITDNGEYDIVFVIANEGHWLPQYIKKNSRAKVLLLVMELHDHGVVSMERYPEKNSMLRNIVFSPFYGFLKFFERSRFEEFDGFFANSTWTKTLFEYLYGLYVQDVLYVIDTDLFKPGEPYTADKYIAVPTVSLSSDINGREMVKRLAKDGIPLVAYGPLNLEGVKNLGYLDENTMVKVLSGASATLFLYNYEALGLIPFESLACGTPVITYNKQGPSLELAGNENVTFISTYEELLDACRKALEREKDNEIKESCRTSVIRFSPENVGERLEKDLQKFL</sequence>
<evidence type="ECO:0000313" key="3">
    <source>
        <dbReference type="Proteomes" id="UP000001017"/>
    </source>
</evidence>
<dbReference type="Proteomes" id="UP000001017">
    <property type="component" value="Chromosome"/>
</dbReference>
<protein>
    <recommendedName>
        <fullName evidence="1">Glycosyl transferase family 1 domain-containing protein</fullName>
    </recommendedName>
</protein>
<dbReference type="GeneID" id="1441970"/>
<dbReference type="OrthoDB" id="132546at2157"/>
<dbReference type="eggNOG" id="arCOG01419">
    <property type="taxonomic scope" value="Archaea"/>
</dbReference>
<dbReference type="STRING" id="273116.gene:9381670"/>
<dbReference type="PaxDb" id="273116-14325095"/>
<dbReference type="HOGENOM" id="CLU_753599_0_0_2"/>
<organism evidence="2 3">
    <name type="scientific">Thermoplasma volcanium (strain ATCC 51530 / DSM 4299 / JCM 9571 / NBRC 15438 / GSS1)</name>
    <dbReference type="NCBI Taxonomy" id="273116"/>
    <lineage>
        <taxon>Archaea</taxon>
        <taxon>Methanobacteriati</taxon>
        <taxon>Thermoplasmatota</taxon>
        <taxon>Thermoplasmata</taxon>
        <taxon>Thermoplasmatales</taxon>
        <taxon>Thermoplasmataceae</taxon>
        <taxon>Thermoplasma</taxon>
    </lineage>
</organism>
<proteinExistence type="predicted"/>
<dbReference type="InterPro" id="IPR001296">
    <property type="entry name" value="Glyco_trans_1"/>
</dbReference>
<evidence type="ECO:0000313" key="2">
    <source>
        <dbReference type="EMBL" id="BAB60020.1"/>
    </source>
</evidence>
<dbReference type="Gene3D" id="3.40.50.2000">
    <property type="entry name" value="Glycogen Phosphorylase B"/>
    <property type="match status" value="2"/>
</dbReference>
<gene>
    <name evidence="2" type="ORF">TVG0895451</name>
</gene>
<dbReference type="CAZy" id="GT4">
    <property type="family name" value="Glycosyltransferase Family 4"/>
</dbReference>
<reference evidence="2 3" key="2">
    <citation type="journal article" date="2000" name="Proc. Natl. Acad. Sci. U.S.A.">
        <title>Archaeal adaptation to higher temperatures revealed by genomic sequence of Thermoplasma volcanium.</title>
        <authorList>
            <person name="Kawashima T."/>
            <person name="Amano N."/>
            <person name="Koike H."/>
            <person name="Makino S."/>
            <person name="Higuchi S."/>
            <person name="Kawashima-Ohya Y."/>
            <person name="Watanabe K."/>
            <person name="Yamazaki M."/>
            <person name="Kanehori K."/>
            <person name="Kawamoto T."/>
            <person name="Nunoshiba T."/>
            <person name="Yamamoto Y."/>
            <person name="Aramaki H."/>
            <person name="Makino K."/>
            <person name="Suzuki M."/>
        </authorList>
    </citation>
    <scope>NUCLEOTIDE SEQUENCE [LARGE SCALE GENOMIC DNA]</scope>
    <source>
        <strain evidence="3">ATCC 51530 / DSM 4299 / JCM 9571 / NBRC 15438 / GSS1</strain>
    </source>
</reference>
<dbReference type="DNASU" id="1441970"/>
<dbReference type="SUPFAM" id="SSF53756">
    <property type="entry name" value="UDP-Glycosyltransferase/glycogen phosphorylase"/>
    <property type="match status" value="1"/>
</dbReference>
<dbReference type="AlphaFoldDB" id="Q97AD2"/>
<evidence type="ECO:0000259" key="1">
    <source>
        <dbReference type="Pfam" id="PF00534"/>
    </source>
</evidence>
<reference evidence="2 3" key="1">
    <citation type="journal article" date="1999" name="Proc. Jpn. Acad.">
        <title>Determination of the complete genomic DNA sequence of Thermoplasma volvanium GSS1.</title>
        <authorList>
            <person name="Kawashima T."/>
            <person name="Yamamoto Y."/>
            <person name="Aramaki H."/>
            <person name="Nunoshiba T."/>
            <person name="Kawamoto T."/>
            <person name="Watanabe K."/>
            <person name="Yamazaki M."/>
            <person name="Kanehori K."/>
            <person name="Amano N."/>
            <person name="Ohya Y."/>
            <person name="Makino K."/>
            <person name="Suzuki M."/>
        </authorList>
    </citation>
    <scope>NUCLEOTIDE SEQUENCE [LARGE SCALE GENOMIC DNA]</scope>
    <source>
        <strain evidence="3">ATCC 51530 / DSM 4299 / JCM 9571 / NBRC 15438 / GSS1</strain>
    </source>
</reference>
<dbReference type="KEGG" id="tvo:TVG0895451"/>
<feature type="domain" description="Glycosyl transferase family 1" evidence="1">
    <location>
        <begin position="250"/>
        <end position="337"/>
    </location>
</feature>
<name>Q97AD2_THEVO</name>
<dbReference type="RefSeq" id="WP_010917122.1">
    <property type="nucleotide sequence ID" value="NC_002689.2"/>
</dbReference>
<accession>Q97AD2</accession>
<dbReference type="EMBL" id="BA000011">
    <property type="protein sequence ID" value="BAB60020.1"/>
    <property type="molecule type" value="Genomic_DNA"/>
</dbReference>
<dbReference type="Pfam" id="PF00534">
    <property type="entry name" value="Glycos_transf_1"/>
    <property type="match status" value="1"/>
</dbReference>
<dbReference type="GO" id="GO:0016757">
    <property type="term" value="F:glycosyltransferase activity"/>
    <property type="evidence" value="ECO:0007669"/>
    <property type="project" value="InterPro"/>
</dbReference>
<keyword evidence="3" id="KW-1185">Reference proteome</keyword>